<accession>A0A2M7B5G9</accession>
<evidence type="ECO:0000259" key="7">
    <source>
        <dbReference type="Pfam" id="PF25973"/>
    </source>
</evidence>
<dbReference type="NCBIfam" id="TIGR01730">
    <property type="entry name" value="RND_mfp"/>
    <property type="match status" value="1"/>
</dbReference>
<dbReference type="GO" id="GO:0030313">
    <property type="term" value="C:cell envelope"/>
    <property type="evidence" value="ECO:0007669"/>
    <property type="project" value="UniProtKB-SubCell"/>
</dbReference>
<dbReference type="InterPro" id="IPR050465">
    <property type="entry name" value="UPF0194_transport"/>
</dbReference>
<evidence type="ECO:0000313" key="9">
    <source>
        <dbReference type="Proteomes" id="UP000228949"/>
    </source>
</evidence>
<feature type="coiled-coil region" evidence="4">
    <location>
        <begin position="92"/>
        <end position="145"/>
    </location>
</feature>
<evidence type="ECO:0000259" key="6">
    <source>
        <dbReference type="Pfam" id="PF25954"/>
    </source>
</evidence>
<evidence type="ECO:0000256" key="3">
    <source>
        <dbReference type="ARBA" id="ARBA00023054"/>
    </source>
</evidence>
<dbReference type="PANTHER" id="PTHR32347:SF23">
    <property type="entry name" value="BLL5650 PROTEIN"/>
    <property type="match status" value="1"/>
</dbReference>
<dbReference type="InterPro" id="IPR058792">
    <property type="entry name" value="Beta-barrel_RND_2"/>
</dbReference>
<evidence type="ECO:0000256" key="1">
    <source>
        <dbReference type="ARBA" id="ARBA00004196"/>
    </source>
</evidence>
<feature type="coiled-coil region" evidence="4">
    <location>
        <begin position="276"/>
        <end position="303"/>
    </location>
</feature>
<dbReference type="InterPro" id="IPR006143">
    <property type="entry name" value="RND_pump_MFP"/>
</dbReference>
<proteinExistence type="inferred from homology"/>
<dbReference type="Pfam" id="PF25973">
    <property type="entry name" value="BSH_CzcB"/>
    <property type="match status" value="1"/>
</dbReference>
<dbReference type="Pfam" id="PF25954">
    <property type="entry name" value="Beta-barrel_RND_2"/>
    <property type="match status" value="1"/>
</dbReference>
<dbReference type="InterPro" id="IPR058647">
    <property type="entry name" value="BSH_CzcB-like"/>
</dbReference>
<comment type="subcellular location">
    <subcellularLocation>
        <location evidence="1">Cell envelope</location>
    </subcellularLocation>
</comment>
<dbReference type="GO" id="GO:0016020">
    <property type="term" value="C:membrane"/>
    <property type="evidence" value="ECO:0007669"/>
    <property type="project" value="InterPro"/>
</dbReference>
<evidence type="ECO:0000256" key="2">
    <source>
        <dbReference type="ARBA" id="ARBA00009477"/>
    </source>
</evidence>
<evidence type="ECO:0000256" key="5">
    <source>
        <dbReference type="SAM" id="Phobius"/>
    </source>
</evidence>
<comment type="caution">
    <text evidence="8">The sequence shown here is derived from an EMBL/GenBank/DDBJ whole genome shotgun (WGS) entry which is preliminary data.</text>
</comment>
<dbReference type="Gene3D" id="2.40.420.20">
    <property type="match status" value="1"/>
</dbReference>
<gene>
    <name evidence="8" type="ORF">COS61_01760</name>
</gene>
<sequence>MINFIQKPIVIIASILLIGALVGGYIYFSGEEAPVFVVAKKQNLSQEINVTGRVKPSQSVDLAFEKGGRVAQMYVIVGSKVGAGQTLVSLDNEEISAQLAQTEAEVKIQEANLNELRRGARPEEIQVQEIKVANAKTAIEDAKNNFIDKLQDAYTKSDDAVRAKADQMFTNPQTQNPQLKFLGVAQNLESDIEWRRLSLEYNVFPQWKTSLNKLTIQSDLTTYISEGKNYLDEVKIFLEKLSLAVNNPNVSYVVNGSTQEIPSSFKTDTATARINVNTAIGNVTTAEEKLKKAQSDLDLAKQELTLKKSGATEEQIIVQEAQLEKAKAQTTQYRVQLSKTFLRSPINGIIVKQEAKTGEIVSANAVVVSLISKAKFEVEANVPEADIAKIKNGSSAKITLDAYGRDVIFEAKVSAIEPAETIIDGVATYKTTFQFAKKDERIKSGMTANIDIIGEKRENVIAIPQRAIIRRNGDQFARKWNDKNIEEIIVKTGLRGSGGNIEIIEGINEGDRVIIF</sequence>
<reference evidence="9" key="1">
    <citation type="submission" date="2017-09" db="EMBL/GenBank/DDBJ databases">
        <title>Depth-based differentiation of microbial function through sediment-hosted aquifers and enrichment of novel symbionts in the deep terrestrial subsurface.</title>
        <authorList>
            <person name="Probst A.J."/>
            <person name="Ladd B."/>
            <person name="Jarett J.K."/>
            <person name="Geller-Mcgrath D.E."/>
            <person name="Sieber C.M.K."/>
            <person name="Emerson J.B."/>
            <person name="Anantharaman K."/>
            <person name="Thomas B.C."/>
            <person name="Malmstrom R."/>
            <person name="Stieglmeier M."/>
            <person name="Klingl A."/>
            <person name="Woyke T."/>
            <person name="Ryan C.M."/>
            <person name="Banfield J.F."/>
        </authorList>
    </citation>
    <scope>NUCLEOTIDE SEQUENCE [LARGE SCALE GENOMIC DNA]</scope>
</reference>
<feature type="transmembrane region" description="Helical" evidence="5">
    <location>
        <begin position="9"/>
        <end position="28"/>
    </location>
</feature>
<keyword evidence="3 4" id="KW-0175">Coiled coil</keyword>
<dbReference type="GO" id="GO:0022857">
    <property type="term" value="F:transmembrane transporter activity"/>
    <property type="evidence" value="ECO:0007669"/>
    <property type="project" value="InterPro"/>
</dbReference>
<dbReference type="PANTHER" id="PTHR32347">
    <property type="entry name" value="EFFLUX SYSTEM COMPONENT YKNX-RELATED"/>
    <property type="match status" value="1"/>
</dbReference>
<organism evidence="8 9">
    <name type="scientific">Candidatus Wolfebacteria bacterium CG03_land_8_20_14_0_80_40_12</name>
    <dbReference type="NCBI Taxonomy" id="1975069"/>
    <lineage>
        <taxon>Bacteria</taxon>
        <taxon>Candidatus Wolfeibacteriota</taxon>
    </lineage>
</organism>
<evidence type="ECO:0000313" key="8">
    <source>
        <dbReference type="EMBL" id="PIU98373.1"/>
    </source>
</evidence>
<protein>
    <submittedName>
        <fullName evidence="8">Uncharacterized protein</fullName>
    </submittedName>
</protein>
<dbReference type="SUPFAM" id="SSF111369">
    <property type="entry name" value="HlyD-like secretion proteins"/>
    <property type="match status" value="2"/>
</dbReference>
<feature type="domain" description="CzcB-like barrel-sandwich hybrid" evidence="7">
    <location>
        <begin position="67"/>
        <end position="369"/>
    </location>
</feature>
<dbReference type="Proteomes" id="UP000228949">
    <property type="component" value="Unassembled WGS sequence"/>
</dbReference>
<feature type="domain" description="CusB-like beta-barrel" evidence="6">
    <location>
        <begin position="378"/>
        <end position="454"/>
    </location>
</feature>
<name>A0A2M7B5G9_9BACT</name>
<keyword evidence="5" id="KW-0812">Transmembrane</keyword>
<evidence type="ECO:0000256" key="4">
    <source>
        <dbReference type="SAM" id="Coils"/>
    </source>
</evidence>
<keyword evidence="5" id="KW-1133">Transmembrane helix</keyword>
<dbReference type="EMBL" id="PEVJ01000042">
    <property type="protein sequence ID" value="PIU98373.1"/>
    <property type="molecule type" value="Genomic_DNA"/>
</dbReference>
<dbReference type="AlphaFoldDB" id="A0A2M7B5G9"/>
<dbReference type="Gene3D" id="2.40.30.170">
    <property type="match status" value="1"/>
</dbReference>
<comment type="similarity">
    <text evidence="2">Belongs to the membrane fusion protein (MFP) (TC 8.A.1) family.</text>
</comment>
<dbReference type="Gene3D" id="1.10.287.470">
    <property type="entry name" value="Helix hairpin bin"/>
    <property type="match status" value="1"/>
</dbReference>
<dbReference type="Gene3D" id="2.40.50.100">
    <property type="match status" value="1"/>
</dbReference>
<keyword evidence="5" id="KW-0472">Membrane</keyword>